<dbReference type="GO" id="GO:0006508">
    <property type="term" value="P:proteolysis"/>
    <property type="evidence" value="ECO:0007669"/>
    <property type="project" value="InterPro"/>
</dbReference>
<feature type="domain" description="Peptidase S11 D-alanyl-D-alanine carboxypeptidase A N-terminal" evidence="11">
    <location>
        <begin position="11"/>
        <end position="233"/>
    </location>
</feature>
<feature type="active site" description="Acyl-ester intermediate" evidence="7">
    <location>
        <position position="40"/>
    </location>
</feature>
<dbReference type="EMBL" id="VZDO01000009">
    <property type="protein sequence ID" value="KAB0679539.1"/>
    <property type="molecule type" value="Genomic_DNA"/>
</dbReference>
<evidence type="ECO:0000256" key="9">
    <source>
        <dbReference type="RuleBase" id="RU004016"/>
    </source>
</evidence>
<dbReference type="PRINTS" id="PR00725">
    <property type="entry name" value="DADACBPTASE1"/>
</dbReference>
<feature type="compositionally biased region" description="Pro residues" evidence="10">
    <location>
        <begin position="350"/>
        <end position="361"/>
    </location>
</feature>
<keyword evidence="12" id="KW-0645">Protease</keyword>
<evidence type="ECO:0000259" key="11">
    <source>
        <dbReference type="Pfam" id="PF00768"/>
    </source>
</evidence>
<dbReference type="RefSeq" id="WP_150970063.1">
    <property type="nucleotide sequence ID" value="NZ_VZDO01000009.1"/>
</dbReference>
<organism evidence="12 13">
    <name type="scientific">Plantimonas leprariae</name>
    <dbReference type="NCBI Taxonomy" id="2615207"/>
    <lineage>
        <taxon>Bacteria</taxon>
        <taxon>Pseudomonadati</taxon>
        <taxon>Pseudomonadota</taxon>
        <taxon>Alphaproteobacteria</taxon>
        <taxon>Hyphomicrobiales</taxon>
        <taxon>Aurantimonadaceae</taxon>
        <taxon>Plantimonas</taxon>
    </lineage>
</organism>
<dbReference type="AlphaFoldDB" id="A0A7V7PNT2"/>
<comment type="caution">
    <text evidence="12">The sequence shown here is derived from an EMBL/GenBank/DDBJ whole genome shotgun (WGS) entry which is preliminary data.</text>
</comment>
<dbReference type="GO" id="GO:0071555">
    <property type="term" value="P:cell wall organization"/>
    <property type="evidence" value="ECO:0007669"/>
    <property type="project" value="UniProtKB-KW"/>
</dbReference>
<dbReference type="Proteomes" id="UP000432089">
    <property type="component" value="Unassembled WGS sequence"/>
</dbReference>
<feature type="active site" evidence="7">
    <location>
        <position position="100"/>
    </location>
</feature>
<dbReference type="SUPFAM" id="SSF56601">
    <property type="entry name" value="beta-lactamase/transpeptidase-like"/>
    <property type="match status" value="1"/>
</dbReference>
<keyword evidence="6" id="KW-0961">Cell wall biogenesis/degradation</keyword>
<evidence type="ECO:0000256" key="4">
    <source>
        <dbReference type="ARBA" id="ARBA00022960"/>
    </source>
</evidence>
<keyword evidence="4" id="KW-0133">Cell shape</keyword>
<evidence type="ECO:0000256" key="6">
    <source>
        <dbReference type="ARBA" id="ARBA00023316"/>
    </source>
</evidence>
<dbReference type="PANTHER" id="PTHR21581">
    <property type="entry name" value="D-ALANYL-D-ALANINE CARBOXYPEPTIDASE"/>
    <property type="match status" value="1"/>
</dbReference>
<dbReference type="GO" id="GO:0009252">
    <property type="term" value="P:peptidoglycan biosynthetic process"/>
    <property type="evidence" value="ECO:0007669"/>
    <property type="project" value="UniProtKB-KW"/>
</dbReference>
<accession>A0A7V7PNT2</accession>
<dbReference type="PANTHER" id="PTHR21581:SF6">
    <property type="entry name" value="TRAFFICKING PROTEIN PARTICLE COMPLEX SUBUNIT 12"/>
    <property type="match status" value="1"/>
</dbReference>
<name>A0A7V7PNT2_9HYPH</name>
<feature type="compositionally biased region" description="Low complexity" evidence="10">
    <location>
        <begin position="376"/>
        <end position="386"/>
    </location>
</feature>
<feature type="active site" description="Proton acceptor" evidence="7">
    <location>
        <position position="43"/>
    </location>
</feature>
<dbReference type="InterPro" id="IPR012338">
    <property type="entry name" value="Beta-lactam/transpept-like"/>
</dbReference>
<evidence type="ECO:0000256" key="10">
    <source>
        <dbReference type="SAM" id="MobiDB-lite"/>
    </source>
</evidence>
<keyword evidence="3" id="KW-0378">Hydrolase</keyword>
<dbReference type="GO" id="GO:0009002">
    <property type="term" value="F:serine-type D-Ala-D-Ala carboxypeptidase activity"/>
    <property type="evidence" value="ECO:0007669"/>
    <property type="project" value="InterPro"/>
</dbReference>
<evidence type="ECO:0000256" key="5">
    <source>
        <dbReference type="ARBA" id="ARBA00022984"/>
    </source>
</evidence>
<evidence type="ECO:0000313" key="12">
    <source>
        <dbReference type="EMBL" id="KAB0679539.1"/>
    </source>
</evidence>
<evidence type="ECO:0000256" key="7">
    <source>
        <dbReference type="PIRSR" id="PIRSR618044-1"/>
    </source>
</evidence>
<evidence type="ECO:0000256" key="8">
    <source>
        <dbReference type="PIRSR" id="PIRSR618044-2"/>
    </source>
</evidence>
<keyword evidence="12" id="KW-0121">Carboxypeptidase</keyword>
<dbReference type="Pfam" id="PF00768">
    <property type="entry name" value="Peptidase_S11"/>
    <property type="match status" value="1"/>
</dbReference>
<feature type="region of interest" description="Disordered" evidence="10">
    <location>
        <begin position="350"/>
        <end position="393"/>
    </location>
</feature>
<keyword evidence="2" id="KW-0732">Signal</keyword>
<feature type="binding site" evidence="8">
    <location>
        <position position="203"/>
    </location>
    <ligand>
        <name>substrate</name>
    </ligand>
</feature>
<dbReference type="InterPro" id="IPR001967">
    <property type="entry name" value="Peptidase_S11_N"/>
</dbReference>
<dbReference type="InterPro" id="IPR018044">
    <property type="entry name" value="Peptidase_S11"/>
</dbReference>
<proteinExistence type="inferred from homology"/>
<sequence length="393" mass="40231">MVLLLAGALPAAAEQAVVADVATAKVLYAQNASSRWYPASTTKLMTAYVALKAIEDGKAAVDTPVVMTRYAASQAPSKMGFQPGSVMRLDVALRMMLVKSANDVAVAIGEAVGGGSLETFVGMMNEEAAAIGMKDSRFVNPNGLPGEGQHSSAKDLALLAVKLRTEFPTFATLFGTEAISTGAATIKNTNGLLGRFDGADGMKTGYICASGFNLVGSATRDGRTVVAVVLGASGTIVRDRRVAELLDLGFKADPAKETTLLADLAVANGDAADISGEICSAAGRKERAEAREDEAERKDGSPGSHLHEMDRARSVVRVSLGGAAAAPGIEAGITQIANYNIPVPMARPPYVPEKEGPPLPPGFAASAGREGPPLPSDAVAVAPAAPDEGDGAN</sequence>
<reference evidence="12 13" key="1">
    <citation type="submission" date="2019-09" db="EMBL/GenBank/DDBJ databases">
        <title>YIM 132180 draft genome.</title>
        <authorList>
            <person name="Zhang K."/>
        </authorList>
    </citation>
    <scope>NUCLEOTIDE SEQUENCE [LARGE SCALE GENOMIC DNA]</scope>
    <source>
        <strain evidence="12 13">YIM 132180</strain>
    </source>
</reference>
<dbReference type="Gene3D" id="3.40.710.10">
    <property type="entry name" value="DD-peptidase/beta-lactamase superfamily"/>
    <property type="match status" value="1"/>
</dbReference>
<gene>
    <name evidence="12" type="ORF">F6X38_11990</name>
</gene>
<keyword evidence="13" id="KW-1185">Reference proteome</keyword>
<evidence type="ECO:0000256" key="2">
    <source>
        <dbReference type="ARBA" id="ARBA00022729"/>
    </source>
</evidence>
<keyword evidence="5" id="KW-0573">Peptidoglycan synthesis</keyword>
<evidence type="ECO:0000256" key="3">
    <source>
        <dbReference type="ARBA" id="ARBA00022801"/>
    </source>
</evidence>
<feature type="region of interest" description="Disordered" evidence="10">
    <location>
        <begin position="285"/>
        <end position="310"/>
    </location>
</feature>
<evidence type="ECO:0000256" key="1">
    <source>
        <dbReference type="ARBA" id="ARBA00007164"/>
    </source>
</evidence>
<comment type="similarity">
    <text evidence="1 9">Belongs to the peptidase S11 family.</text>
</comment>
<dbReference type="GO" id="GO:0008360">
    <property type="term" value="P:regulation of cell shape"/>
    <property type="evidence" value="ECO:0007669"/>
    <property type="project" value="UniProtKB-KW"/>
</dbReference>
<protein>
    <submittedName>
        <fullName evidence="12">D-alanyl-D-alanine carboxypeptidase</fullName>
    </submittedName>
</protein>
<evidence type="ECO:0000313" key="13">
    <source>
        <dbReference type="Proteomes" id="UP000432089"/>
    </source>
</evidence>